<evidence type="ECO:0000256" key="1">
    <source>
        <dbReference type="ARBA" id="ARBA00006926"/>
    </source>
</evidence>
<dbReference type="PANTHER" id="PTHR11592">
    <property type="entry name" value="GLUTATHIONE PEROXIDASE"/>
    <property type="match status" value="1"/>
</dbReference>
<accession>A0AAE0L8A4</accession>
<organism evidence="5 6">
    <name type="scientific">Cymbomonas tetramitiformis</name>
    <dbReference type="NCBI Taxonomy" id="36881"/>
    <lineage>
        <taxon>Eukaryota</taxon>
        <taxon>Viridiplantae</taxon>
        <taxon>Chlorophyta</taxon>
        <taxon>Pyramimonadophyceae</taxon>
        <taxon>Pyramimonadales</taxon>
        <taxon>Pyramimonadaceae</taxon>
        <taxon>Cymbomonas</taxon>
    </lineage>
</organism>
<evidence type="ECO:0000313" key="5">
    <source>
        <dbReference type="EMBL" id="KAK3275718.1"/>
    </source>
</evidence>
<dbReference type="InterPro" id="IPR036249">
    <property type="entry name" value="Thioredoxin-like_sf"/>
</dbReference>
<keyword evidence="2 4" id="KW-0575">Peroxidase</keyword>
<dbReference type="Gene3D" id="3.40.30.10">
    <property type="entry name" value="Glutaredoxin"/>
    <property type="match status" value="1"/>
</dbReference>
<proteinExistence type="inferred from homology"/>
<gene>
    <name evidence="5" type="ORF">CYMTET_16169</name>
</gene>
<evidence type="ECO:0000256" key="3">
    <source>
        <dbReference type="ARBA" id="ARBA00023002"/>
    </source>
</evidence>
<dbReference type="AlphaFoldDB" id="A0AAE0L8A4"/>
<dbReference type="SUPFAM" id="SSF52833">
    <property type="entry name" value="Thioredoxin-like"/>
    <property type="match status" value="1"/>
</dbReference>
<evidence type="ECO:0000256" key="2">
    <source>
        <dbReference type="ARBA" id="ARBA00022559"/>
    </source>
</evidence>
<dbReference type="CDD" id="cd00340">
    <property type="entry name" value="GSH_Peroxidase"/>
    <property type="match status" value="1"/>
</dbReference>
<dbReference type="InterPro" id="IPR000889">
    <property type="entry name" value="Glutathione_peroxidase"/>
</dbReference>
<keyword evidence="3 4" id="KW-0560">Oxidoreductase</keyword>
<dbReference type="PRINTS" id="PR01011">
    <property type="entry name" value="GLUTPROXDASE"/>
</dbReference>
<dbReference type="PANTHER" id="PTHR11592:SF132">
    <property type="entry name" value="GLUTATHIONE PEROXIDASE 7, CHLOROPLASTIC-RELATED"/>
    <property type="match status" value="1"/>
</dbReference>
<keyword evidence="6" id="KW-1185">Reference proteome</keyword>
<protein>
    <recommendedName>
        <fullName evidence="4">Glutathione peroxidase</fullName>
    </recommendedName>
</protein>
<dbReference type="InterPro" id="IPR029760">
    <property type="entry name" value="GPX_CS"/>
</dbReference>
<evidence type="ECO:0000256" key="4">
    <source>
        <dbReference type="RuleBase" id="RU000499"/>
    </source>
</evidence>
<evidence type="ECO:0000313" key="6">
    <source>
        <dbReference type="Proteomes" id="UP001190700"/>
    </source>
</evidence>
<dbReference type="PROSITE" id="PS00763">
    <property type="entry name" value="GLUTATHIONE_PEROXID_2"/>
    <property type="match status" value="1"/>
</dbReference>
<comment type="similarity">
    <text evidence="1 4">Belongs to the glutathione peroxidase family.</text>
</comment>
<dbReference type="EMBL" id="LGRX02007055">
    <property type="protein sequence ID" value="KAK3275718.1"/>
    <property type="molecule type" value="Genomic_DNA"/>
</dbReference>
<dbReference type="GO" id="GO:0004601">
    <property type="term" value="F:peroxidase activity"/>
    <property type="evidence" value="ECO:0007669"/>
    <property type="project" value="UniProtKB-KW"/>
</dbReference>
<sequence>MTDSNYKGLETLYRKYKAKGLVILGFPCNQFGKQEPGDEQTIKEFAQKKYGVTFPLFSKVEVNGPSQHPVWQFLKESRPAVAPAKKSRDELEHGGVDITWNFNKFLVDRTGKPMKRYPPQMDASTMKMIEKDFKALLE</sequence>
<dbReference type="PROSITE" id="PS51355">
    <property type="entry name" value="GLUTATHIONE_PEROXID_3"/>
    <property type="match status" value="1"/>
</dbReference>
<comment type="caution">
    <text evidence="5">The sequence shown here is derived from an EMBL/GenBank/DDBJ whole genome shotgun (WGS) entry which is preliminary data.</text>
</comment>
<name>A0AAE0L8A4_9CHLO</name>
<dbReference type="PIRSF" id="PIRSF000303">
    <property type="entry name" value="Glutathion_perox"/>
    <property type="match status" value="1"/>
</dbReference>
<dbReference type="Pfam" id="PF00255">
    <property type="entry name" value="GSHPx"/>
    <property type="match status" value="1"/>
</dbReference>
<dbReference type="GO" id="GO:0006979">
    <property type="term" value="P:response to oxidative stress"/>
    <property type="evidence" value="ECO:0007669"/>
    <property type="project" value="InterPro"/>
</dbReference>
<reference evidence="5 6" key="1">
    <citation type="journal article" date="2015" name="Genome Biol. Evol.">
        <title>Comparative Genomics of a Bacterivorous Green Alga Reveals Evolutionary Causalities and Consequences of Phago-Mixotrophic Mode of Nutrition.</title>
        <authorList>
            <person name="Burns J.A."/>
            <person name="Paasch A."/>
            <person name="Narechania A."/>
            <person name="Kim E."/>
        </authorList>
    </citation>
    <scope>NUCLEOTIDE SEQUENCE [LARGE SCALE GENOMIC DNA]</scope>
    <source>
        <strain evidence="5 6">PLY_AMNH</strain>
    </source>
</reference>
<dbReference type="Proteomes" id="UP001190700">
    <property type="component" value="Unassembled WGS sequence"/>
</dbReference>